<evidence type="ECO:0000313" key="1">
    <source>
        <dbReference type="EMBL" id="GIM45813.1"/>
    </source>
</evidence>
<dbReference type="Pfam" id="PF01904">
    <property type="entry name" value="DUF72"/>
    <property type="match status" value="1"/>
</dbReference>
<accession>A0AAV4LDS9</accession>
<keyword evidence="2" id="KW-1185">Reference proteome</keyword>
<protein>
    <submittedName>
        <fullName evidence="1">UPF0759 protein YunF</fullName>
    </submittedName>
</protein>
<dbReference type="PANTHER" id="PTHR30348:SF13">
    <property type="entry name" value="UPF0759 PROTEIN YUNF"/>
    <property type="match status" value="1"/>
</dbReference>
<dbReference type="AlphaFoldDB" id="A0AAV4LDS9"/>
<name>A0AAV4LDS9_9BACL</name>
<organism evidence="1 2">
    <name type="scientific">Collibacillus ludicampi</name>
    <dbReference type="NCBI Taxonomy" id="2771369"/>
    <lineage>
        <taxon>Bacteria</taxon>
        <taxon>Bacillati</taxon>
        <taxon>Bacillota</taxon>
        <taxon>Bacilli</taxon>
        <taxon>Bacillales</taxon>
        <taxon>Alicyclobacillaceae</taxon>
        <taxon>Collibacillus</taxon>
    </lineage>
</organism>
<dbReference type="InterPro" id="IPR002763">
    <property type="entry name" value="DUF72"/>
</dbReference>
<dbReference type="InterPro" id="IPR036520">
    <property type="entry name" value="UPF0759_sf"/>
</dbReference>
<dbReference type="SUPFAM" id="SSF117396">
    <property type="entry name" value="TM1631-like"/>
    <property type="match status" value="1"/>
</dbReference>
<dbReference type="Proteomes" id="UP001057291">
    <property type="component" value="Unassembled WGS sequence"/>
</dbReference>
<proteinExistence type="predicted"/>
<dbReference type="EMBL" id="BOQE01000001">
    <property type="protein sequence ID" value="GIM45813.1"/>
    <property type="molecule type" value="Genomic_DNA"/>
</dbReference>
<dbReference type="PANTHER" id="PTHR30348">
    <property type="entry name" value="UNCHARACTERIZED PROTEIN YECE"/>
    <property type="match status" value="1"/>
</dbReference>
<reference evidence="1" key="1">
    <citation type="journal article" date="2023" name="Int. J. Syst. Evol. Microbiol.">
        <title>Collibacillus ludicampi gen. nov., sp. nov., a new soil bacterium of the family Alicyclobacillaceae.</title>
        <authorList>
            <person name="Jojima T."/>
            <person name="Ioku Y."/>
            <person name="Fukuta Y."/>
            <person name="Shirasaka N."/>
            <person name="Matsumura Y."/>
            <person name="Mori M."/>
        </authorList>
    </citation>
    <scope>NUCLEOTIDE SEQUENCE</scope>
    <source>
        <strain evidence="1">TP075</strain>
    </source>
</reference>
<evidence type="ECO:0000313" key="2">
    <source>
        <dbReference type="Proteomes" id="UP001057291"/>
    </source>
</evidence>
<gene>
    <name evidence="1" type="primary">yunF</name>
    <name evidence="1" type="ORF">DNHGIG_13620</name>
</gene>
<sequence length="267" mass="30794">MYSDGVASGDKLKVYSSYFPIVEVDSSFYAVLPEKNYSKWVEETPPAFSFIIKAYQGMTGHLRGKNPFSSLGEMFDAFKQSIEPVIQAGKLKAVLFQYPPWFECIKENVDVLRYTKEKMGDIPVALEFRNRSWFTPRMLEKTIAFMEKEGWIHSICDEPQAGAGSIPTVLHPTNRQLTLVRFHGRNVNGWTNTGDGNWRDIRYLYRYSREELTEWKEKLKDLQQRSQEICVLFNNNSGGHAAANAMEMIELLGIEYKGLSPRQLDFF</sequence>
<comment type="caution">
    <text evidence="1">The sequence shown here is derived from an EMBL/GenBank/DDBJ whole genome shotgun (WGS) entry which is preliminary data.</text>
</comment>
<dbReference type="Gene3D" id="3.20.20.410">
    <property type="entry name" value="Protein of unknown function UPF0759"/>
    <property type="match status" value="1"/>
</dbReference>